<evidence type="ECO:0000256" key="1">
    <source>
        <dbReference type="SAM" id="MobiDB-lite"/>
    </source>
</evidence>
<dbReference type="Proteomes" id="UP000037696">
    <property type="component" value="Unassembled WGS sequence"/>
</dbReference>
<name>A0A0M8P1A5_9EURO</name>
<dbReference type="GO" id="GO:0005634">
    <property type="term" value="C:nucleus"/>
    <property type="evidence" value="ECO:0007669"/>
    <property type="project" value="TreeGrafter"/>
</dbReference>
<dbReference type="EMBL" id="LHQQ01000212">
    <property type="protein sequence ID" value="KOS39244.1"/>
    <property type="molecule type" value="Genomic_DNA"/>
</dbReference>
<feature type="compositionally biased region" description="Polar residues" evidence="1">
    <location>
        <begin position="198"/>
        <end position="207"/>
    </location>
</feature>
<feature type="compositionally biased region" description="Polar residues" evidence="1">
    <location>
        <begin position="472"/>
        <end position="484"/>
    </location>
</feature>
<feature type="region of interest" description="Disordered" evidence="1">
    <location>
        <begin position="193"/>
        <end position="247"/>
    </location>
</feature>
<proteinExistence type="predicted"/>
<feature type="region of interest" description="Disordered" evidence="1">
    <location>
        <begin position="29"/>
        <end position="56"/>
    </location>
</feature>
<keyword evidence="3" id="KW-1185">Reference proteome</keyword>
<dbReference type="PANTHER" id="PTHR15837:SF5">
    <property type="entry name" value="NYN DOMAIN-CONTAINING PROTEIN"/>
    <property type="match status" value="1"/>
</dbReference>
<dbReference type="AlphaFoldDB" id="A0A0M8P1A5"/>
<dbReference type="OrthoDB" id="5590473at2759"/>
<accession>A0A0M8P1A5</accession>
<protein>
    <recommendedName>
        <fullName evidence="4">NYN domain-containing protein</fullName>
    </recommendedName>
</protein>
<dbReference type="PANTHER" id="PTHR15837">
    <property type="entry name" value="RAN GUANINE NUCLEOTIDE RELEASE FACTOR"/>
    <property type="match status" value="1"/>
</dbReference>
<reference evidence="2 3" key="1">
    <citation type="submission" date="2015-08" db="EMBL/GenBank/DDBJ databases">
        <title>Genome sequencing of Penicillium nordicum.</title>
        <authorList>
            <person name="Nguyen H.D."/>
            <person name="Seifert K.A."/>
        </authorList>
    </citation>
    <scope>NUCLEOTIDE SEQUENCE [LARGE SCALE GENOMIC DNA]</scope>
    <source>
        <strain evidence="2 3">DAOMC 185683</strain>
    </source>
</reference>
<sequence length="590" mass="64876">MTASDSPTPLNWDFTPVHDLLRLPIDGCTARPSRHNESTIPSLGEQPAKGGPRYTTNGKLVDLTSKQSNPKLGDFGALWEVFNGVPAPAGVTPTLGTVKTIKSELEKKAGRLLEELPPTSAEIPAKKVSFSGPPGIETSVPVLSNTFRIINKPNPWVLKDSATGYTSNSSSRPKAQAANIPTDFEGQSFTILKRPSGHQPSGTSTNVKFGIPRTPPETIARARVGDLSDTPTAKPKSRSRRKYSQNNTCNNLITSEESTGLESDTSIVFDHPVSEKPVAIRFAPSQVGTPDAKTRRYDTPPSSFEDNDWILNADTNQELGSGSARVRSTLRLSAADRRTTLITRLLGHFPAYAKIVSQVGQISQHRTIESIDSLPIHIFVDMSNIMVGFHDAVKTSRNIPLSSRIRRVHMSFANLSLIMERGRQTAKRVLVGSDRLPSVEEAERLGYETSILERVHKAKTVTPRRNNKSWKNHGSSSQGASSGPETVAASGERWVEQGVDEILHLKILESLLDTKDPATIVLATGDAAVAEFSGGFMKMVERALQRGWNVELVSFLQGTSYAYRRKEFRTRWGERFKLIELDPYVEELFE</sequence>
<dbReference type="GO" id="GO:0005085">
    <property type="term" value="F:guanyl-nucleotide exchange factor activity"/>
    <property type="evidence" value="ECO:0007669"/>
    <property type="project" value="TreeGrafter"/>
</dbReference>
<organism evidence="2 3">
    <name type="scientific">Penicillium nordicum</name>
    <dbReference type="NCBI Taxonomy" id="229535"/>
    <lineage>
        <taxon>Eukaryota</taxon>
        <taxon>Fungi</taxon>
        <taxon>Dikarya</taxon>
        <taxon>Ascomycota</taxon>
        <taxon>Pezizomycotina</taxon>
        <taxon>Eurotiomycetes</taxon>
        <taxon>Eurotiomycetidae</taxon>
        <taxon>Eurotiales</taxon>
        <taxon>Aspergillaceae</taxon>
        <taxon>Penicillium</taxon>
    </lineage>
</organism>
<evidence type="ECO:0000313" key="3">
    <source>
        <dbReference type="Proteomes" id="UP000037696"/>
    </source>
</evidence>
<evidence type="ECO:0008006" key="4">
    <source>
        <dbReference type="Google" id="ProtNLM"/>
    </source>
</evidence>
<dbReference type="STRING" id="229535.A0A0M8P1A5"/>
<gene>
    <name evidence="2" type="ORF">ACN38_g9923</name>
</gene>
<dbReference type="InterPro" id="IPR007681">
    <property type="entry name" value="Mog1"/>
</dbReference>
<feature type="region of interest" description="Disordered" evidence="1">
    <location>
        <begin position="461"/>
        <end position="490"/>
    </location>
</feature>
<dbReference type="GO" id="GO:0031267">
    <property type="term" value="F:small GTPase binding"/>
    <property type="evidence" value="ECO:0007669"/>
    <property type="project" value="TreeGrafter"/>
</dbReference>
<evidence type="ECO:0000313" key="2">
    <source>
        <dbReference type="EMBL" id="KOS39244.1"/>
    </source>
</evidence>
<comment type="caution">
    <text evidence="2">The sequence shown here is derived from an EMBL/GenBank/DDBJ whole genome shotgun (WGS) entry which is preliminary data.</text>
</comment>
<dbReference type="GO" id="GO:0006606">
    <property type="term" value="P:protein import into nucleus"/>
    <property type="evidence" value="ECO:0007669"/>
    <property type="project" value="TreeGrafter"/>
</dbReference>
<dbReference type="CDD" id="cd18724">
    <property type="entry name" value="PIN_LabA-like"/>
    <property type="match status" value="1"/>
</dbReference>